<dbReference type="InterPro" id="IPR052038">
    <property type="entry name" value="Type-VII_TA_antitoxin"/>
</dbReference>
<evidence type="ECO:0000256" key="3">
    <source>
        <dbReference type="ARBA" id="ARBA00022695"/>
    </source>
</evidence>
<keyword evidence="5" id="KW-0547">Nucleotide-binding</keyword>
<protein>
    <recommendedName>
        <fullName evidence="8">Polymerase beta nucleotidyltransferase domain-containing protein</fullName>
    </recommendedName>
</protein>
<dbReference type="InterPro" id="IPR041633">
    <property type="entry name" value="Polbeta"/>
</dbReference>
<keyword evidence="3" id="KW-0548">Nucleotidyltransferase</keyword>
<dbReference type="CDD" id="cd05403">
    <property type="entry name" value="NT_KNTase_like"/>
    <property type="match status" value="1"/>
</dbReference>
<keyword evidence="4" id="KW-0479">Metal-binding</keyword>
<dbReference type="NCBIfam" id="NF047752">
    <property type="entry name" value="MntA_antitoxin"/>
    <property type="match status" value="1"/>
</dbReference>
<dbReference type="AlphaFoldDB" id="A0A2M7TJY8"/>
<name>A0A2M7TJY8_UNCKA</name>
<evidence type="ECO:0000256" key="4">
    <source>
        <dbReference type="ARBA" id="ARBA00022723"/>
    </source>
</evidence>
<evidence type="ECO:0000313" key="9">
    <source>
        <dbReference type="EMBL" id="PIZ47021.1"/>
    </source>
</evidence>
<evidence type="ECO:0000256" key="7">
    <source>
        <dbReference type="ARBA" id="ARBA00022842"/>
    </source>
</evidence>
<dbReference type="PANTHER" id="PTHR33571">
    <property type="entry name" value="SSL8005 PROTEIN"/>
    <property type="match status" value="1"/>
</dbReference>
<proteinExistence type="predicted"/>
<evidence type="ECO:0000313" key="10">
    <source>
        <dbReference type="Proteomes" id="UP000228920"/>
    </source>
</evidence>
<accession>A0A2M7TJY8</accession>
<comment type="cofactor">
    <cofactor evidence="1">
        <name>Mg(2+)</name>
        <dbReference type="ChEBI" id="CHEBI:18420"/>
    </cofactor>
</comment>
<dbReference type="SUPFAM" id="SSF81301">
    <property type="entry name" value="Nucleotidyltransferase"/>
    <property type="match status" value="1"/>
</dbReference>
<dbReference type="Proteomes" id="UP000228920">
    <property type="component" value="Unassembled WGS sequence"/>
</dbReference>
<dbReference type="EMBL" id="PFNL01000068">
    <property type="protein sequence ID" value="PIZ47021.1"/>
    <property type="molecule type" value="Genomic_DNA"/>
</dbReference>
<keyword evidence="2" id="KW-0808">Transferase</keyword>
<reference evidence="10" key="1">
    <citation type="submission" date="2017-09" db="EMBL/GenBank/DDBJ databases">
        <title>Depth-based differentiation of microbial function through sediment-hosted aquifers and enrichment of novel symbionts in the deep terrestrial subsurface.</title>
        <authorList>
            <person name="Probst A.J."/>
            <person name="Ladd B."/>
            <person name="Jarett J.K."/>
            <person name="Geller-Mcgrath D.E."/>
            <person name="Sieber C.M.K."/>
            <person name="Emerson J.B."/>
            <person name="Anantharaman K."/>
            <person name="Thomas B.C."/>
            <person name="Malmstrom R."/>
            <person name="Stieglmeier M."/>
            <person name="Klingl A."/>
            <person name="Woyke T."/>
            <person name="Ryan C.M."/>
            <person name="Banfield J.F."/>
        </authorList>
    </citation>
    <scope>NUCLEOTIDE SEQUENCE [LARGE SCALE GENOMIC DNA]</scope>
</reference>
<evidence type="ECO:0000256" key="2">
    <source>
        <dbReference type="ARBA" id="ARBA00022679"/>
    </source>
</evidence>
<keyword evidence="6" id="KW-0067">ATP-binding</keyword>
<evidence type="ECO:0000256" key="6">
    <source>
        <dbReference type="ARBA" id="ARBA00022840"/>
    </source>
</evidence>
<feature type="domain" description="Polymerase beta nucleotidyltransferase" evidence="8">
    <location>
        <begin position="12"/>
        <end position="95"/>
    </location>
</feature>
<dbReference type="GO" id="GO:0046872">
    <property type="term" value="F:metal ion binding"/>
    <property type="evidence" value="ECO:0007669"/>
    <property type="project" value="UniProtKB-KW"/>
</dbReference>
<organism evidence="9 10">
    <name type="scientific">candidate division WWE3 bacterium CG_4_10_14_0_2_um_filter_41_14</name>
    <dbReference type="NCBI Taxonomy" id="1975072"/>
    <lineage>
        <taxon>Bacteria</taxon>
        <taxon>Katanobacteria</taxon>
    </lineage>
</organism>
<evidence type="ECO:0000256" key="5">
    <source>
        <dbReference type="ARBA" id="ARBA00022741"/>
    </source>
</evidence>
<dbReference type="PANTHER" id="PTHR33571:SF14">
    <property type="entry name" value="PROTEIN ADENYLYLTRANSFERASE MJ0435-RELATED"/>
    <property type="match status" value="1"/>
</dbReference>
<evidence type="ECO:0000256" key="1">
    <source>
        <dbReference type="ARBA" id="ARBA00001946"/>
    </source>
</evidence>
<sequence length="97" mass="10959">MDIQTIKAKATPVLKNEGIVRAAIFGSYATGEAKNDSDVDLLVEFTDRKSLFDLVGLKLELEEHLNKSVDLLTYRSIHPLLRDRILNEQIIIYEKGS</sequence>
<dbReference type="Pfam" id="PF18765">
    <property type="entry name" value="Polbeta"/>
    <property type="match status" value="1"/>
</dbReference>
<gene>
    <name evidence="9" type="ORF">COY32_02440</name>
</gene>
<dbReference type="GO" id="GO:0016779">
    <property type="term" value="F:nucleotidyltransferase activity"/>
    <property type="evidence" value="ECO:0007669"/>
    <property type="project" value="UniProtKB-KW"/>
</dbReference>
<comment type="caution">
    <text evidence="9">The sequence shown here is derived from an EMBL/GenBank/DDBJ whole genome shotgun (WGS) entry which is preliminary data.</text>
</comment>
<dbReference type="InterPro" id="IPR043519">
    <property type="entry name" value="NT_sf"/>
</dbReference>
<evidence type="ECO:0000259" key="8">
    <source>
        <dbReference type="Pfam" id="PF18765"/>
    </source>
</evidence>
<dbReference type="Gene3D" id="3.30.460.10">
    <property type="entry name" value="Beta Polymerase, domain 2"/>
    <property type="match status" value="1"/>
</dbReference>
<dbReference type="GO" id="GO:0005524">
    <property type="term" value="F:ATP binding"/>
    <property type="evidence" value="ECO:0007669"/>
    <property type="project" value="UniProtKB-KW"/>
</dbReference>
<keyword evidence="7" id="KW-0460">Magnesium</keyword>